<keyword evidence="6" id="KW-0804">Transcription</keyword>
<dbReference type="CDD" id="cd04369">
    <property type="entry name" value="Bromodomain"/>
    <property type="match status" value="1"/>
</dbReference>
<evidence type="ECO:0000256" key="5">
    <source>
        <dbReference type="ARBA" id="ARBA00023117"/>
    </source>
</evidence>
<keyword evidence="4" id="KW-0805">Transcription regulation</keyword>
<evidence type="ECO:0000256" key="9">
    <source>
        <dbReference type="SAM" id="MobiDB-lite"/>
    </source>
</evidence>
<feature type="region of interest" description="Disordered" evidence="9">
    <location>
        <begin position="1"/>
        <end position="71"/>
    </location>
</feature>
<dbReference type="STRING" id="1353009.A0A1Y2IJK0"/>
<evidence type="ECO:0000256" key="2">
    <source>
        <dbReference type="ARBA" id="ARBA00022737"/>
    </source>
</evidence>
<comment type="subcellular location">
    <subcellularLocation>
        <location evidence="1">Nucleus</location>
    </subcellularLocation>
</comment>
<feature type="compositionally biased region" description="Basic and acidic residues" evidence="9">
    <location>
        <begin position="190"/>
        <end position="200"/>
    </location>
</feature>
<feature type="compositionally biased region" description="Low complexity" evidence="9">
    <location>
        <begin position="41"/>
        <end position="55"/>
    </location>
</feature>
<evidence type="ECO:0000259" key="10">
    <source>
        <dbReference type="PROSITE" id="PS50014"/>
    </source>
</evidence>
<evidence type="ECO:0000256" key="8">
    <source>
        <dbReference type="PROSITE-ProRule" id="PRU00035"/>
    </source>
</evidence>
<feature type="region of interest" description="Disordered" evidence="9">
    <location>
        <begin position="342"/>
        <end position="395"/>
    </location>
</feature>
<evidence type="ECO:0000256" key="7">
    <source>
        <dbReference type="ARBA" id="ARBA00023242"/>
    </source>
</evidence>
<protein>
    <submittedName>
        <fullName evidence="11">Bromodomain-containing protein</fullName>
    </submittedName>
</protein>
<keyword evidence="12" id="KW-1185">Reference proteome</keyword>
<dbReference type="SUPFAM" id="SSF47370">
    <property type="entry name" value="Bromodomain"/>
    <property type="match status" value="2"/>
</dbReference>
<dbReference type="AlphaFoldDB" id="A0A1Y2IJK0"/>
<gene>
    <name evidence="11" type="ORF">PYCCODRAFT_1478839</name>
</gene>
<proteinExistence type="predicted"/>
<dbReference type="OrthoDB" id="6017at2759"/>
<name>A0A1Y2IJK0_TRAC3</name>
<evidence type="ECO:0000256" key="4">
    <source>
        <dbReference type="ARBA" id="ARBA00023015"/>
    </source>
</evidence>
<keyword evidence="2" id="KW-0677">Repeat</keyword>
<dbReference type="GO" id="GO:0006368">
    <property type="term" value="P:transcription elongation by RNA polymerase II"/>
    <property type="evidence" value="ECO:0007669"/>
    <property type="project" value="TreeGrafter"/>
</dbReference>
<dbReference type="PANTHER" id="PTHR16062">
    <property type="entry name" value="SWI/SNF-RELATED"/>
    <property type="match status" value="1"/>
</dbReference>
<evidence type="ECO:0000256" key="1">
    <source>
        <dbReference type="ARBA" id="ARBA00004123"/>
    </source>
</evidence>
<dbReference type="SMART" id="SM00297">
    <property type="entry name" value="BROMO"/>
    <property type="match status" value="2"/>
</dbReference>
<dbReference type="InterPro" id="IPR001487">
    <property type="entry name" value="Bromodomain"/>
</dbReference>
<feature type="region of interest" description="Disordered" evidence="9">
    <location>
        <begin position="179"/>
        <end position="206"/>
    </location>
</feature>
<dbReference type="PRINTS" id="PR00503">
    <property type="entry name" value="BROMODOMAIN"/>
</dbReference>
<dbReference type="GO" id="GO:0003682">
    <property type="term" value="F:chromatin binding"/>
    <property type="evidence" value="ECO:0007669"/>
    <property type="project" value="TreeGrafter"/>
</dbReference>
<dbReference type="EMBL" id="KZ084115">
    <property type="protein sequence ID" value="OSD00804.1"/>
    <property type="molecule type" value="Genomic_DNA"/>
</dbReference>
<feature type="domain" description="Bromo" evidence="10">
    <location>
        <begin position="225"/>
        <end position="295"/>
    </location>
</feature>
<dbReference type="PROSITE" id="PS50014">
    <property type="entry name" value="BROMODOMAIN_2"/>
    <property type="match status" value="2"/>
</dbReference>
<feature type="region of interest" description="Disordered" evidence="9">
    <location>
        <begin position="569"/>
        <end position="627"/>
    </location>
</feature>
<dbReference type="InterPro" id="IPR037382">
    <property type="entry name" value="Rsc/polybromo"/>
</dbReference>
<dbReference type="GO" id="GO:0006338">
    <property type="term" value="P:chromatin remodeling"/>
    <property type="evidence" value="ECO:0007669"/>
    <property type="project" value="InterPro"/>
</dbReference>
<feature type="compositionally biased region" description="Basic residues" evidence="9">
    <location>
        <begin position="600"/>
        <end position="611"/>
    </location>
</feature>
<reference evidence="11 12" key="1">
    <citation type="journal article" date="2015" name="Biotechnol. Biofuels">
        <title>Enhanced degradation of softwood versus hardwood by the white-rot fungus Pycnoporus coccineus.</title>
        <authorList>
            <person name="Couturier M."/>
            <person name="Navarro D."/>
            <person name="Chevret D."/>
            <person name="Henrissat B."/>
            <person name="Piumi F."/>
            <person name="Ruiz-Duenas F.J."/>
            <person name="Martinez A.T."/>
            <person name="Grigoriev I.V."/>
            <person name="Riley R."/>
            <person name="Lipzen A."/>
            <person name="Berrin J.G."/>
            <person name="Master E.R."/>
            <person name="Rosso M.N."/>
        </authorList>
    </citation>
    <scope>NUCLEOTIDE SEQUENCE [LARGE SCALE GENOMIC DNA]</scope>
    <source>
        <strain evidence="11 12">BRFM310</strain>
    </source>
</reference>
<evidence type="ECO:0000256" key="6">
    <source>
        <dbReference type="ARBA" id="ARBA00023163"/>
    </source>
</evidence>
<keyword evidence="5 8" id="KW-0103">Bromodomain</keyword>
<dbReference type="PANTHER" id="PTHR16062:SF19">
    <property type="entry name" value="PROTEIN POLYBROMO-1"/>
    <property type="match status" value="1"/>
</dbReference>
<dbReference type="Proteomes" id="UP000193067">
    <property type="component" value="Unassembled WGS sequence"/>
</dbReference>
<feature type="compositionally biased region" description="Basic and acidic residues" evidence="9">
    <location>
        <begin position="583"/>
        <end position="592"/>
    </location>
</feature>
<keyword evidence="3" id="KW-0156">Chromatin regulator</keyword>
<feature type="domain" description="Bromo" evidence="10">
    <location>
        <begin position="89"/>
        <end position="159"/>
    </location>
</feature>
<organism evidence="11 12">
    <name type="scientific">Trametes coccinea (strain BRFM310)</name>
    <name type="common">Pycnoporus coccineus</name>
    <dbReference type="NCBI Taxonomy" id="1353009"/>
    <lineage>
        <taxon>Eukaryota</taxon>
        <taxon>Fungi</taxon>
        <taxon>Dikarya</taxon>
        <taxon>Basidiomycota</taxon>
        <taxon>Agaricomycotina</taxon>
        <taxon>Agaricomycetes</taxon>
        <taxon>Polyporales</taxon>
        <taxon>Polyporaceae</taxon>
        <taxon>Trametes</taxon>
    </lineage>
</organism>
<evidence type="ECO:0000256" key="3">
    <source>
        <dbReference type="ARBA" id="ARBA00022853"/>
    </source>
</evidence>
<sequence length="677" mass="74050">MSKREARSFAAAGVDVDAPRAKRRKEAPATATSTSPNSKQNASANDANNTAARAEALAEDAGDGGEDREAVREKGLQLWQTLKDAVNKEGQIASFQFMRLPSKRQYPDYYVQIKRPIALDDIKAKLDAREYASMEEVLQDLETCFRNAKRYNMRESQIWKDAKFLHKLATKEYSRITGVKQEAPADDADDKAPSDEEGAAKKKGPNMHRLLKTRLQKLVNKADDDGRVLASEFMELPSRKQWPMYYQIIKKPQALENIFKKLKRKEYYNPSDFANDVELVFSNALEFNQEHTQIWEDAIKLRDYFRKLMADLPEPYTIPAYATAGDHPTKIKLKMPTAPTQAIAAPTPTLPSSNSITVPGSHSGSSANAQAPPKPQVTSTATAQPPRPSTTVKSLSTTPAIPLIPALSATSTAQTQASTSHALRPTPIAPIPVTPSTLPQAQKPTHTGTLQPATFSQTPTPNPYYPNAVYQQPLAPAIAPKSASTPIAVSSTTVVPAAAPATVTTTAPLRPSPPSTNQDTHPLRHAVLTIMPLGRRLVLHHEEGVKTWALRLSRAETSFVLSNVTFLSHGEDEEESSGDEDQEQKSPGKEVEDGNASPPKARKRGRPRKRGKAAEAKKAKGKAADGLTGVQVKLNNVPLMSREDGMWESQLPVGLNVLELGERGGMVWKVYLDKAGY</sequence>
<dbReference type="Pfam" id="PF00439">
    <property type="entry name" value="Bromodomain"/>
    <property type="match status" value="2"/>
</dbReference>
<keyword evidence="7" id="KW-0539">Nucleus</keyword>
<evidence type="ECO:0000313" key="12">
    <source>
        <dbReference type="Proteomes" id="UP000193067"/>
    </source>
</evidence>
<evidence type="ECO:0000313" key="11">
    <source>
        <dbReference type="EMBL" id="OSD00804.1"/>
    </source>
</evidence>
<dbReference type="Gene3D" id="1.20.920.10">
    <property type="entry name" value="Bromodomain-like"/>
    <property type="match status" value="2"/>
</dbReference>
<dbReference type="GO" id="GO:0016586">
    <property type="term" value="C:RSC-type complex"/>
    <property type="evidence" value="ECO:0007669"/>
    <property type="project" value="InterPro"/>
</dbReference>
<feature type="compositionally biased region" description="Polar residues" evidence="9">
    <location>
        <begin position="350"/>
        <end position="369"/>
    </location>
</feature>
<dbReference type="InterPro" id="IPR036427">
    <property type="entry name" value="Bromodomain-like_sf"/>
</dbReference>
<feature type="compositionally biased region" description="Polar residues" evidence="9">
    <location>
        <begin position="376"/>
        <end position="395"/>
    </location>
</feature>
<accession>A0A1Y2IJK0</accession>
<feature type="compositionally biased region" description="Acidic residues" evidence="9">
    <location>
        <begin position="571"/>
        <end position="582"/>
    </location>
</feature>